<evidence type="ECO:0000313" key="5">
    <source>
        <dbReference type="EMBL" id="GGD33956.1"/>
    </source>
</evidence>
<feature type="domain" description="HTH gntR-type" evidence="4">
    <location>
        <begin position="1"/>
        <end position="67"/>
    </location>
</feature>
<dbReference type="GO" id="GO:0045892">
    <property type="term" value="P:negative regulation of DNA-templated transcription"/>
    <property type="evidence" value="ECO:0007669"/>
    <property type="project" value="TreeGrafter"/>
</dbReference>
<dbReference type="SUPFAM" id="SSF64288">
    <property type="entry name" value="Chorismate lyase-like"/>
    <property type="match status" value="1"/>
</dbReference>
<dbReference type="InterPro" id="IPR050679">
    <property type="entry name" value="Bact_HTH_transcr_reg"/>
</dbReference>
<reference evidence="5" key="2">
    <citation type="submission" date="2020-09" db="EMBL/GenBank/DDBJ databases">
        <authorList>
            <person name="Sun Q."/>
            <person name="Zhou Y."/>
        </authorList>
    </citation>
    <scope>NUCLEOTIDE SEQUENCE</scope>
    <source>
        <strain evidence="5">CGMCC 1.15152</strain>
    </source>
</reference>
<dbReference type="Proteomes" id="UP000633205">
    <property type="component" value="Unassembled WGS sequence"/>
</dbReference>
<dbReference type="InterPro" id="IPR028978">
    <property type="entry name" value="Chorismate_lyase_/UTRA_dom_sf"/>
</dbReference>
<protein>
    <submittedName>
        <fullName evidence="5">GntR family transcriptional regulator</fullName>
    </submittedName>
</protein>
<dbReference type="InterPro" id="IPR036388">
    <property type="entry name" value="WH-like_DNA-bd_sf"/>
</dbReference>
<dbReference type="CDD" id="cd07377">
    <property type="entry name" value="WHTH_GntR"/>
    <property type="match status" value="1"/>
</dbReference>
<keyword evidence="1" id="KW-0805">Transcription regulation</keyword>
<dbReference type="SUPFAM" id="SSF46785">
    <property type="entry name" value="Winged helix' DNA-binding domain"/>
    <property type="match status" value="1"/>
</dbReference>
<evidence type="ECO:0000256" key="2">
    <source>
        <dbReference type="ARBA" id="ARBA00023125"/>
    </source>
</evidence>
<dbReference type="PRINTS" id="PR00035">
    <property type="entry name" value="HTHGNTR"/>
</dbReference>
<dbReference type="SMART" id="SM00866">
    <property type="entry name" value="UTRA"/>
    <property type="match status" value="1"/>
</dbReference>
<keyword evidence="6" id="KW-1185">Reference proteome</keyword>
<sequence>MDVVSRITAELTREISGLEAGSPLPSEHALMARFDTTRATVRRAIDGLEARFLVRRRRGAGTFVNRRLDYVISSDGPPSLHRMVERAGSIARTFPIAIAETGAPADVAEMLALPKNATCTRLERIAYVDDDVISCSEEWIAPGVLENIDVTLKVIESLAEVLRGHRRDPVRAWSRVATDVPPPDAVERLGVAQGTAAWFLETLTTDAQDGPPLMFSRSWLRPDRVRVTIEFGTRA</sequence>
<dbReference type="Gene3D" id="3.40.1410.10">
    <property type="entry name" value="Chorismate lyase-like"/>
    <property type="match status" value="1"/>
</dbReference>
<dbReference type="InterPro" id="IPR000524">
    <property type="entry name" value="Tscrpt_reg_HTH_GntR"/>
</dbReference>
<dbReference type="RefSeq" id="WP_188711454.1">
    <property type="nucleotide sequence ID" value="NZ_BMHO01000001.1"/>
</dbReference>
<dbReference type="GO" id="GO:0003677">
    <property type="term" value="F:DNA binding"/>
    <property type="evidence" value="ECO:0007669"/>
    <property type="project" value="UniProtKB-KW"/>
</dbReference>
<dbReference type="PANTHER" id="PTHR44846">
    <property type="entry name" value="MANNOSYL-D-GLYCERATE TRANSPORT/METABOLISM SYSTEM REPRESSOR MNGR-RELATED"/>
    <property type="match status" value="1"/>
</dbReference>
<dbReference type="EMBL" id="BMHO01000001">
    <property type="protein sequence ID" value="GGD33956.1"/>
    <property type="molecule type" value="Genomic_DNA"/>
</dbReference>
<dbReference type="Pfam" id="PF07702">
    <property type="entry name" value="UTRA"/>
    <property type="match status" value="1"/>
</dbReference>
<organism evidence="5 6">
    <name type="scientific">Microbacterium faecale</name>
    <dbReference type="NCBI Taxonomy" id="1804630"/>
    <lineage>
        <taxon>Bacteria</taxon>
        <taxon>Bacillati</taxon>
        <taxon>Actinomycetota</taxon>
        <taxon>Actinomycetes</taxon>
        <taxon>Micrococcales</taxon>
        <taxon>Microbacteriaceae</taxon>
        <taxon>Microbacterium</taxon>
    </lineage>
</organism>
<dbReference type="AlphaFoldDB" id="A0A916Y867"/>
<dbReference type="SMART" id="SM00345">
    <property type="entry name" value="HTH_GNTR"/>
    <property type="match status" value="1"/>
</dbReference>
<evidence type="ECO:0000256" key="1">
    <source>
        <dbReference type="ARBA" id="ARBA00023015"/>
    </source>
</evidence>
<comment type="caution">
    <text evidence="5">The sequence shown here is derived from an EMBL/GenBank/DDBJ whole genome shotgun (WGS) entry which is preliminary data.</text>
</comment>
<gene>
    <name evidence="5" type="ORF">GCM10010915_12950</name>
</gene>
<evidence type="ECO:0000256" key="3">
    <source>
        <dbReference type="ARBA" id="ARBA00023163"/>
    </source>
</evidence>
<proteinExistence type="predicted"/>
<dbReference type="Gene3D" id="1.10.10.10">
    <property type="entry name" value="Winged helix-like DNA-binding domain superfamily/Winged helix DNA-binding domain"/>
    <property type="match status" value="1"/>
</dbReference>
<dbReference type="InterPro" id="IPR011663">
    <property type="entry name" value="UTRA"/>
</dbReference>
<dbReference type="InterPro" id="IPR036390">
    <property type="entry name" value="WH_DNA-bd_sf"/>
</dbReference>
<reference evidence="5" key="1">
    <citation type="journal article" date="2014" name="Int. J. Syst. Evol. Microbiol.">
        <title>Complete genome sequence of Corynebacterium casei LMG S-19264T (=DSM 44701T), isolated from a smear-ripened cheese.</title>
        <authorList>
            <consortium name="US DOE Joint Genome Institute (JGI-PGF)"/>
            <person name="Walter F."/>
            <person name="Albersmeier A."/>
            <person name="Kalinowski J."/>
            <person name="Ruckert C."/>
        </authorList>
    </citation>
    <scope>NUCLEOTIDE SEQUENCE</scope>
    <source>
        <strain evidence="5">CGMCC 1.15152</strain>
    </source>
</reference>
<evidence type="ECO:0000259" key="4">
    <source>
        <dbReference type="PROSITE" id="PS50949"/>
    </source>
</evidence>
<accession>A0A916Y867</accession>
<dbReference type="PROSITE" id="PS50949">
    <property type="entry name" value="HTH_GNTR"/>
    <property type="match status" value="1"/>
</dbReference>
<dbReference type="PANTHER" id="PTHR44846:SF1">
    <property type="entry name" value="MANNOSYL-D-GLYCERATE TRANSPORT_METABOLISM SYSTEM REPRESSOR MNGR-RELATED"/>
    <property type="match status" value="1"/>
</dbReference>
<dbReference type="Pfam" id="PF00392">
    <property type="entry name" value="GntR"/>
    <property type="match status" value="1"/>
</dbReference>
<evidence type="ECO:0000313" key="6">
    <source>
        <dbReference type="Proteomes" id="UP000633205"/>
    </source>
</evidence>
<keyword evidence="2" id="KW-0238">DNA-binding</keyword>
<name>A0A916Y867_9MICO</name>
<keyword evidence="3" id="KW-0804">Transcription</keyword>
<dbReference type="GO" id="GO:0003700">
    <property type="term" value="F:DNA-binding transcription factor activity"/>
    <property type="evidence" value="ECO:0007669"/>
    <property type="project" value="InterPro"/>
</dbReference>